<dbReference type="EMBL" id="KK101396">
    <property type="protein sequence ID" value="KIZ01038.1"/>
    <property type="molecule type" value="Genomic_DNA"/>
</dbReference>
<keyword evidence="4" id="KW-1185">Reference proteome</keyword>
<dbReference type="AlphaFoldDB" id="A0A0D2JPH3"/>
<protein>
    <recommendedName>
        <fullName evidence="2">SGNH hydrolase-type esterase domain-containing protein</fullName>
    </recommendedName>
</protein>
<feature type="region of interest" description="Disordered" evidence="1">
    <location>
        <begin position="216"/>
        <end position="278"/>
    </location>
</feature>
<dbReference type="Pfam" id="PF13472">
    <property type="entry name" value="Lipase_GDSL_2"/>
    <property type="match status" value="1"/>
</dbReference>
<reference evidence="3 4" key="1">
    <citation type="journal article" date="2013" name="BMC Genomics">
        <title>Reconstruction of the lipid metabolism for the microalga Monoraphidium neglectum from its genome sequence reveals characteristics suitable for biofuel production.</title>
        <authorList>
            <person name="Bogen C."/>
            <person name="Al-Dilaimi A."/>
            <person name="Albersmeier A."/>
            <person name="Wichmann J."/>
            <person name="Grundmann M."/>
            <person name="Rupp O."/>
            <person name="Lauersen K.J."/>
            <person name="Blifernez-Klassen O."/>
            <person name="Kalinowski J."/>
            <person name="Goesmann A."/>
            <person name="Mussgnug J.H."/>
            <person name="Kruse O."/>
        </authorList>
    </citation>
    <scope>NUCLEOTIDE SEQUENCE [LARGE SCALE GENOMIC DNA]</scope>
    <source>
        <strain evidence="3 4">SAG 48.87</strain>
    </source>
</reference>
<dbReference type="InterPro" id="IPR036514">
    <property type="entry name" value="SGNH_hydro_sf"/>
</dbReference>
<organism evidence="3 4">
    <name type="scientific">Monoraphidium neglectum</name>
    <dbReference type="NCBI Taxonomy" id="145388"/>
    <lineage>
        <taxon>Eukaryota</taxon>
        <taxon>Viridiplantae</taxon>
        <taxon>Chlorophyta</taxon>
        <taxon>core chlorophytes</taxon>
        <taxon>Chlorophyceae</taxon>
        <taxon>CS clade</taxon>
        <taxon>Sphaeropleales</taxon>
        <taxon>Selenastraceae</taxon>
        <taxon>Monoraphidium</taxon>
    </lineage>
</organism>
<gene>
    <name evidence="3" type="ORF">MNEG_6923</name>
</gene>
<dbReference type="KEGG" id="mng:MNEG_6923"/>
<dbReference type="PANTHER" id="PTHR14209">
    <property type="entry name" value="ISOAMYL ACETATE-HYDROLYZING ESTERASE 1"/>
    <property type="match status" value="1"/>
</dbReference>
<dbReference type="SUPFAM" id="SSF52266">
    <property type="entry name" value="SGNH hydrolase"/>
    <property type="match status" value="1"/>
</dbReference>
<evidence type="ECO:0000313" key="4">
    <source>
        <dbReference type="Proteomes" id="UP000054498"/>
    </source>
</evidence>
<evidence type="ECO:0000256" key="1">
    <source>
        <dbReference type="SAM" id="MobiDB-lite"/>
    </source>
</evidence>
<dbReference type="OrthoDB" id="671439at2759"/>
<dbReference type="InterPro" id="IPR013830">
    <property type="entry name" value="SGNH_hydro"/>
</dbReference>
<dbReference type="InterPro" id="IPR045136">
    <property type="entry name" value="Iah1-like"/>
</dbReference>
<dbReference type="STRING" id="145388.A0A0D2JPH3"/>
<dbReference type="Proteomes" id="UP000054498">
    <property type="component" value="Unassembled WGS sequence"/>
</dbReference>
<dbReference type="RefSeq" id="XP_013900057.1">
    <property type="nucleotide sequence ID" value="XM_014044603.1"/>
</dbReference>
<proteinExistence type="predicted"/>
<accession>A0A0D2JPH3</accession>
<dbReference type="GeneID" id="25739799"/>
<feature type="domain" description="SGNH hydrolase-type esterase" evidence="2">
    <location>
        <begin position="4"/>
        <end position="161"/>
    </location>
</feature>
<name>A0A0D2JPH3_9CHLO</name>
<dbReference type="PANTHER" id="PTHR14209:SF19">
    <property type="entry name" value="ISOAMYL ACETATE-HYDROLYZING ESTERASE 1 HOMOLOG"/>
    <property type="match status" value="1"/>
</dbReference>
<dbReference type="Gene3D" id="3.40.50.1110">
    <property type="entry name" value="SGNH hydrolase"/>
    <property type="match status" value="1"/>
</dbReference>
<evidence type="ECO:0000259" key="2">
    <source>
        <dbReference type="Pfam" id="PF13472"/>
    </source>
</evidence>
<sequence length="278" mass="29888">MILLLGDSITEFGGQDGGWQQLLTRDYIRKADIINRGFGGYNSRWGTFLVDDIFTSFGSSRIKLATVCFGANDAAAPELSAGYLSVPVEEYSANLRAIISKLKSKGVERIIVMSPPPVDDTNPRYKDGSRSTERVKPYADAAVAVARDLGLPFVDLFNKIQWVVSDSYSEMQPSHLPLHFPLYSKVDAEHPEETFDSLYGYKVDRGLPRDASLPAAVHSETADAPSKVAGPAVPSSAAEGKGAGGGKGEDEKTDDVISSSGDVLEAGKGLKARRMLAK</sequence>
<evidence type="ECO:0000313" key="3">
    <source>
        <dbReference type="EMBL" id="KIZ01038.1"/>
    </source>
</evidence>